<accession>A0AAP0GKF4</accession>
<organism evidence="3 4">
    <name type="scientific">Deinandra increscens subsp. villosa</name>
    <dbReference type="NCBI Taxonomy" id="3103831"/>
    <lineage>
        <taxon>Eukaryota</taxon>
        <taxon>Viridiplantae</taxon>
        <taxon>Streptophyta</taxon>
        <taxon>Embryophyta</taxon>
        <taxon>Tracheophyta</taxon>
        <taxon>Spermatophyta</taxon>
        <taxon>Magnoliopsida</taxon>
        <taxon>eudicotyledons</taxon>
        <taxon>Gunneridae</taxon>
        <taxon>Pentapetalae</taxon>
        <taxon>asterids</taxon>
        <taxon>campanulids</taxon>
        <taxon>Asterales</taxon>
        <taxon>Asteraceae</taxon>
        <taxon>Asteroideae</taxon>
        <taxon>Heliantheae alliance</taxon>
        <taxon>Madieae</taxon>
        <taxon>Madiinae</taxon>
        <taxon>Deinandra</taxon>
    </lineage>
</organism>
<dbReference type="AlphaFoldDB" id="A0AAP0GKF4"/>
<dbReference type="InterPro" id="IPR010820">
    <property type="entry name" value="DUF1421"/>
</dbReference>
<proteinExistence type="predicted"/>
<feature type="compositionally biased region" description="Low complexity" evidence="1">
    <location>
        <begin position="175"/>
        <end position="192"/>
    </location>
</feature>
<feature type="compositionally biased region" description="Polar residues" evidence="1">
    <location>
        <begin position="133"/>
        <end position="152"/>
    </location>
</feature>
<feature type="region of interest" description="Disordered" evidence="1">
    <location>
        <begin position="130"/>
        <end position="230"/>
    </location>
</feature>
<dbReference type="EMBL" id="JBCNJP010000027">
    <property type="protein sequence ID" value="KAK9050925.1"/>
    <property type="molecule type" value="Genomic_DNA"/>
</dbReference>
<evidence type="ECO:0000256" key="1">
    <source>
        <dbReference type="SAM" id="MobiDB-lite"/>
    </source>
</evidence>
<gene>
    <name evidence="3" type="ORF">SSX86_027550</name>
</gene>
<sequence length="291" mass="32683">MASGSSKGFDFASDDILSSCEDHTNQEQSTTDSVAKQEFNKSRHDSDDQEAIILAVEKSMKKHTEKVMRSLEGLGSRLSQVRSDLIRDHEEADSKLKFLEKHLQEVHRSLQIWMIDLQVAETEKELAKLQLAQKESSSSHTSPQTNDRSSTPDAHKKKPQRAPEPQAYYPPPAPTQYQQSQMQPQPLQQQWQMTSYSTIPPPRSYQPMSYSYGRTAQPQPPPPPHFGTQRGDGYLSPSPYNKVVDKLVSMGYQRDHVVGVIQRLDETGQIADVNVVLDRLNGGGPQIGWSG</sequence>
<evidence type="ECO:0000313" key="3">
    <source>
        <dbReference type="EMBL" id="KAK9050925.1"/>
    </source>
</evidence>
<dbReference type="PANTHER" id="PTHR31805:SF16">
    <property type="entry name" value="FORMIN-LIKE PROTEIN (DUF1421)"/>
    <property type="match status" value="1"/>
</dbReference>
<dbReference type="Pfam" id="PF07223">
    <property type="entry name" value="DUF1421"/>
    <property type="match status" value="1"/>
</dbReference>
<feature type="compositionally biased region" description="Polar residues" evidence="1">
    <location>
        <begin position="206"/>
        <end position="216"/>
    </location>
</feature>
<reference evidence="3 4" key="1">
    <citation type="submission" date="2024-04" db="EMBL/GenBank/DDBJ databases">
        <title>The reference genome of an endangered Asteraceae, Deinandra increscens subsp. villosa, native to the Central Coast of California.</title>
        <authorList>
            <person name="Guilliams M."/>
            <person name="Hasenstab-Lehman K."/>
            <person name="Meyer R."/>
            <person name="Mcevoy S."/>
        </authorList>
    </citation>
    <scope>NUCLEOTIDE SEQUENCE [LARGE SCALE GENOMIC DNA]</scope>
    <source>
        <tissue evidence="3">Leaf</tissue>
    </source>
</reference>
<feature type="region of interest" description="Disordered" evidence="1">
    <location>
        <begin position="18"/>
        <end position="50"/>
    </location>
</feature>
<evidence type="ECO:0000313" key="4">
    <source>
        <dbReference type="Proteomes" id="UP001408789"/>
    </source>
</evidence>
<name>A0AAP0GKF4_9ASTR</name>
<dbReference type="Proteomes" id="UP001408789">
    <property type="component" value="Unassembled WGS sequence"/>
</dbReference>
<protein>
    <recommendedName>
        <fullName evidence="2">DUF1421 domain-containing protein</fullName>
    </recommendedName>
</protein>
<comment type="caution">
    <text evidence="3">The sequence shown here is derived from an EMBL/GenBank/DDBJ whole genome shotgun (WGS) entry which is preliminary data.</text>
</comment>
<dbReference type="PANTHER" id="PTHR31805">
    <property type="entry name" value="RECEPTOR-LIKE KINASE, PUTATIVE (DUF1421)-RELATED"/>
    <property type="match status" value="1"/>
</dbReference>
<feature type="domain" description="DUF1421" evidence="2">
    <location>
        <begin position="240"/>
        <end position="282"/>
    </location>
</feature>
<evidence type="ECO:0000259" key="2">
    <source>
        <dbReference type="Pfam" id="PF07223"/>
    </source>
</evidence>
<keyword evidence="4" id="KW-1185">Reference proteome</keyword>